<dbReference type="Proteomes" id="UP001595892">
    <property type="component" value="Unassembled WGS sequence"/>
</dbReference>
<dbReference type="InterPro" id="IPR052381">
    <property type="entry name" value="AAA_domain_protein"/>
</dbReference>
<keyword evidence="2" id="KW-0067">ATP-binding</keyword>
<dbReference type="EMBL" id="JBHSGG010000011">
    <property type="protein sequence ID" value="MFC4727467.1"/>
    <property type="molecule type" value="Genomic_DNA"/>
</dbReference>
<sequence>MGELKDLAALVRANTPLLVVETPDEARVVELFRHLLMDVWRPLFRWSITEGLRRMDLDGEDPPSAAPDASTTLRAIHAADTRGIYLLFDFHPYLGYAGTQRQVREICQRRDCHAHTLVLVGTRIELPPELDALAVRFGLRLPDAPALLKMVREEAQAYAAEHGGRRVEADGEIVQEIVRNLAGLSALDARRIARHLIFDDGALDADDLPQLARLKFELLNKSGHLHFEFDTAQFADVAGVRRLRRWVEQRRAVFVGGNAPPGLDPPKGILLLGVQGCGKSLAAKAVAGGLGVPLVRLDFGTLYAKYHGETEKNLREALASAEQLAPCVLWMDEIEKGIATDSGSDGGVSRRVLGYLLTWMAERRSRVFLVATANQVQHLPPELLRKGRFDEIFFVDLPDAEARVEIFRIHLSRRALDPDDFDLPALAAATDGFSGAEIEQAIVAGLYAAHASGTRLAYAQVLEELESTRPLSVVMAEQISALREWARERTMDVNS</sequence>
<reference evidence="7" key="1">
    <citation type="journal article" date="2019" name="Int. J. Syst. Evol. Microbiol.">
        <title>The Global Catalogue of Microorganisms (GCM) 10K type strain sequencing project: providing services to taxonomists for standard genome sequencing and annotation.</title>
        <authorList>
            <consortium name="The Broad Institute Genomics Platform"/>
            <consortium name="The Broad Institute Genome Sequencing Center for Infectious Disease"/>
            <person name="Wu L."/>
            <person name="Ma J."/>
        </authorList>
    </citation>
    <scope>NUCLEOTIDE SEQUENCE [LARGE SCALE GENOMIC DNA]</scope>
    <source>
        <strain evidence="7">CGMCC 1.13574</strain>
    </source>
</reference>
<dbReference type="InterPro" id="IPR027417">
    <property type="entry name" value="P-loop_NTPase"/>
</dbReference>
<organism evidence="6 7">
    <name type="scientific">Coralloluteibacterium thermophilum</name>
    <dbReference type="NCBI Taxonomy" id="2707049"/>
    <lineage>
        <taxon>Bacteria</taxon>
        <taxon>Pseudomonadati</taxon>
        <taxon>Pseudomonadota</taxon>
        <taxon>Gammaproteobacteria</taxon>
        <taxon>Lysobacterales</taxon>
        <taxon>Lysobacteraceae</taxon>
        <taxon>Coralloluteibacterium</taxon>
    </lineage>
</organism>
<evidence type="ECO:0000256" key="1">
    <source>
        <dbReference type="ARBA" id="ARBA00022741"/>
    </source>
</evidence>
<evidence type="ECO:0000256" key="4">
    <source>
        <dbReference type="ARBA" id="ARBA00040480"/>
    </source>
</evidence>
<gene>
    <name evidence="6" type="ORF">ACFO3Q_04685</name>
</gene>
<comment type="caution">
    <text evidence="6">The sequence shown here is derived from an EMBL/GenBank/DDBJ whole genome shotgun (WGS) entry which is preliminary data.</text>
</comment>
<dbReference type="Pfam" id="PF00004">
    <property type="entry name" value="AAA"/>
    <property type="match status" value="1"/>
</dbReference>
<keyword evidence="1" id="KW-0547">Nucleotide-binding</keyword>
<evidence type="ECO:0000256" key="3">
    <source>
        <dbReference type="ARBA" id="ARBA00038088"/>
    </source>
</evidence>
<dbReference type="SMART" id="SM00382">
    <property type="entry name" value="AAA"/>
    <property type="match status" value="1"/>
</dbReference>
<evidence type="ECO:0000313" key="6">
    <source>
        <dbReference type="EMBL" id="MFC4727467.1"/>
    </source>
</evidence>
<dbReference type="Gene3D" id="1.10.8.60">
    <property type="match status" value="1"/>
</dbReference>
<keyword evidence="7" id="KW-1185">Reference proteome</keyword>
<evidence type="ECO:0000259" key="5">
    <source>
        <dbReference type="SMART" id="SM00382"/>
    </source>
</evidence>
<feature type="domain" description="AAA+ ATPase" evidence="5">
    <location>
        <begin position="265"/>
        <end position="399"/>
    </location>
</feature>
<accession>A0ABV9NGI1</accession>
<dbReference type="InterPro" id="IPR003593">
    <property type="entry name" value="AAA+_ATPase"/>
</dbReference>
<name>A0ABV9NGI1_9GAMM</name>
<dbReference type="InterPro" id="IPR003959">
    <property type="entry name" value="ATPase_AAA_core"/>
</dbReference>
<evidence type="ECO:0000256" key="2">
    <source>
        <dbReference type="ARBA" id="ARBA00022840"/>
    </source>
</evidence>
<dbReference type="RefSeq" id="WP_377003475.1">
    <property type="nucleotide sequence ID" value="NZ_JBHSGG010000011.1"/>
</dbReference>
<proteinExistence type="inferred from homology"/>
<protein>
    <recommendedName>
        <fullName evidence="4">Uncharacterized AAA domain-containing protein ycf46</fullName>
    </recommendedName>
</protein>
<dbReference type="PANTHER" id="PTHR42960:SF1">
    <property type="entry name" value="YCF46 PROTEIN"/>
    <property type="match status" value="1"/>
</dbReference>
<comment type="similarity">
    <text evidence="3">Belongs to the AAA ATPase family. Highly divergent.</text>
</comment>
<dbReference type="Gene3D" id="3.40.50.300">
    <property type="entry name" value="P-loop containing nucleotide triphosphate hydrolases"/>
    <property type="match status" value="1"/>
</dbReference>
<dbReference type="SUPFAM" id="SSF52540">
    <property type="entry name" value="P-loop containing nucleoside triphosphate hydrolases"/>
    <property type="match status" value="1"/>
</dbReference>
<dbReference type="PANTHER" id="PTHR42960">
    <property type="entry name" value="YCF46 PROTEIN"/>
    <property type="match status" value="1"/>
</dbReference>
<evidence type="ECO:0000313" key="7">
    <source>
        <dbReference type="Proteomes" id="UP001595892"/>
    </source>
</evidence>